<gene>
    <name evidence="2" type="ORF">KIW84_073404</name>
</gene>
<reference evidence="2 3" key="1">
    <citation type="journal article" date="2022" name="Nat. Genet.">
        <title>Improved pea reference genome and pan-genome highlight genomic features and evolutionary characteristics.</title>
        <authorList>
            <person name="Yang T."/>
            <person name="Liu R."/>
            <person name="Luo Y."/>
            <person name="Hu S."/>
            <person name="Wang D."/>
            <person name="Wang C."/>
            <person name="Pandey M.K."/>
            <person name="Ge S."/>
            <person name="Xu Q."/>
            <person name="Li N."/>
            <person name="Li G."/>
            <person name="Huang Y."/>
            <person name="Saxena R.K."/>
            <person name="Ji Y."/>
            <person name="Li M."/>
            <person name="Yan X."/>
            <person name="He Y."/>
            <person name="Liu Y."/>
            <person name="Wang X."/>
            <person name="Xiang C."/>
            <person name="Varshney R.K."/>
            <person name="Ding H."/>
            <person name="Gao S."/>
            <person name="Zong X."/>
        </authorList>
    </citation>
    <scope>NUCLEOTIDE SEQUENCE [LARGE SCALE GENOMIC DNA]</scope>
    <source>
        <strain evidence="2 3">cv. Zhongwan 6</strain>
    </source>
</reference>
<dbReference type="EMBL" id="JAMSHJ010000007">
    <property type="protein sequence ID" value="KAI5387246.1"/>
    <property type="molecule type" value="Genomic_DNA"/>
</dbReference>
<keyword evidence="1" id="KW-0812">Transmembrane</keyword>
<sequence length="181" mass="20959">FGNKTTICQIVCSMNGVKQRLLHTLRVDVPTESLKRKALELEKKRKMRNSKTKDQFIVPVPESLSYLDTATMPMIVVAVGVAIFAKLLMMYDESRSQELLERKIKNSPEGQGSVRMLSREEWEKIRELPPRTPFESKFSRPNSRIRTGEPLRLEDLKDWTIDAFMDGVARAEEYGKRRNTK</sequence>
<accession>A0A9D4ZWL4</accession>
<keyword evidence="3" id="KW-1185">Reference proteome</keyword>
<dbReference type="PANTHER" id="PTHR36008:SF1">
    <property type="entry name" value="OS09G0478400 PROTEIN"/>
    <property type="match status" value="1"/>
</dbReference>
<keyword evidence="1" id="KW-0472">Membrane</keyword>
<dbReference type="Gramene" id="Psat07G0340400-T1">
    <property type="protein sequence ID" value="KAI5387246.1"/>
    <property type="gene ID" value="KIW84_073404"/>
</dbReference>
<organism evidence="2 3">
    <name type="scientific">Pisum sativum</name>
    <name type="common">Garden pea</name>
    <name type="synonym">Lathyrus oleraceus</name>
    <dbReference type="NCBI Taxonomy" id="3888"/>
    <lineage>
        <taxon>Eukaryota</taxon>
        <taxon>Viridiplantae</taxon>
        <taxon>Streptophyta</taxon>
        <taxon>Embryophyta</taxon>
        <taxon>Tracheophyta</taxon>
        <taxon>Spermatophyta</taxon>
        <taxon>Magnoliopsida</taxon>
        <taxon>eudicotyledons</taxon>
        <taxon>Gunneridae</taxon>
        <taxon>Pentapetalae</taxon>
        <taxon>rosids</taxon>
        <taxon>fabids</taxon>
        <taxon>Fabales</taxon>
        <taxon>Fabaceae</taxon>
        <taxon>Papilionoideae</taxon>
        <taxon>50 kb inversion clade</taxon>
        <taxon>NPAAA clade</taxon>
        <taxon>Hologalegina</taxon>
        <taxon>IRL clade</taxon>
        <taxon>Fabeae</taxon>
        <taxon>Lathyrus</taxon>
    </lineage>
</organism>
<comment type="caution">
    <text evidence="2">The sequence shown here is derived from an EMBL/GenBank/DDBJ whole genome shotgun (WGS) entry which is preliminary data.</text>
</comment>
<feature type="transmembrane region" description="Helical" evidence="1">
    <location>
        <begin position="70"/>
        <end position="89"/>
    </location>
</feature>
<evidence type="ECO:0000313" key="3">
    <source>
        <dbReference type="Proteomes" id="UP001058974"/>
    </source>
</evidence>
<name>A0A9D4ZWL4_PEA</name>
<protein>
    <submittedName>
        <fullName evidence="2">Uncharacterized protein</fullName>
    </submittedName>
</protein>
<evidence type="ECO:0000313" key="2">
    <source>
        <dbReference type="EMBL" id="KAI5387246.1"/>
    </source>
</evidence>
<dbReference type="Proteomes" id="UP001058974">
    <property type="component" value="Chromosome 7"/>
</dbReference>
<feature type="non-terminal residue" evidence="2">
    <location>
        <position position="1"/>
    </location>
</feature>
<evidence type="ECO:0000256" key="1">
    <source>
        <dbReference type="SAM" id="Phobius"/>
    </source>
</evidence>
<keyword evidence="1" id="KW-1133">Transmembrane helix</keyword>
<proteinExistence type="predicted"/>
<dbReference type="AlphaFoldDB" id="A0A9D4ZWL4"/>
<dbReference type="PANTHER" id="PTHR36008">
    <property type="entry name" value="OS09G0478400 PROTEIN"/>
    <property type="match status" value="1"/>
</dbReference>